<sequence length="99" mass="10832">MDSQRREATREGPKQGPREGRSGNGVALAALSICESLLISLMERGLLDEAELEEVLESARDANLQAEPGPFSRGDHAEAAALLRQILVRCRVARPDRRP</sequence>
<evidence type="ECO:0000313" key="2">
    <source>
        <dbReference type="EMBL" id="SMF78958.1"/>
    </source>
</evidence>
<gene>
    <name evidence="2" type="ORF">SAMN05428998_13930</name>
</gene>
<evidence type="ECO:0000256" key="1">
    <source>
        <dbReference type="SAM" id="MobiDB-lite"/>
    </source>
</evidence>
<dbReference type="EMBL" id="FWZX01000039">
    <property type="protein sequence ID" value="SMF78958.1"/>
    <property type="molecule type" value="Genomic_DNA"/>
</dbReference>
<evidence type="ECO:0000313" key="3">
    <source>
        <dbReference type="Proteomes" id="UP000192917"/>
    </source>
</evidence>
<dbReference type="RefSeq" id="WP_159460360.1">
    <property type="nucleotide sequence ID" value="NZ_FWZX01000039.1"/>
</dbReference>
<dbReference type="STRING" id="560819.SAMN05428998_13930"/>
<dbReference type="AlphaFoldDB" id="A0A1Y6CW23"/>
<reference evidence="2 3" key="1">
    <citation type="submission" date="2017-04" db="EMBL/GenBank/DDBJ databases">
        <authorList>
            <person name="Afonso C.L."/>
            <person name="Miller P.J."/>
            <person name="Scott M.A."/>
            <person name="Spackman E."/>
            <person name="Goraichik I."/>
            <person name="Dimitrov K.M."/>
            <person name="Suarez D.L."/>
            <person name="Swayne D.E."/>
        </authorList>
    </citation>
    <scope>NUCLEOTIDE SEQUENCE [LARGE SCALE GENOMIC DNA]</scope>
    <source>
        <strain evidence="2 3">USBA 355</strain>
    </source>
</reference>
<name>A0A1Y6CW23_9PROT</name>
<keyword evidence="3" id="KW-1185">Reference proteome</keyword>
<organism evidence="2 3">
    <name type="scientific">Tistlia consotensis USBA 355</name>
    <dbReference type="NCBI Taxonomy" id="560819"/>
    <lineage>
        <taxon>Bacteria</taxon>
        <taxon>Pseudomonadati</taxon>
        <taxon>Pseudomonadota</taxon>
        <taxon>Alphaproteobacteria</taxon>
        <taxon>Rhodospirillales</taxon>
        <taxon>Rhodovibrionaceae</taxon>
        <taxon>Tistlia</taxon>
    </lineage>
</organism>
<feature type="region of interest" description="Disordered" evidence="1">
    <location>
        <begin position="1"/>
        <end position="23"/>
    </location>
</feature>
<protein>
    <submittedName>
        <fullName evidence="2">Uncharacterized protein</fullName>
    </submittedName>
</protein>
<proteinExistence type="predicted"/>
<dbReference type="Proteomes" id="UP000192917">
    <property type="component" value="Unassembled WGS sequence"/>
</dbReference>
<accession>A0A1Y6CW23</accession>
<feature type="compositionally biased region" description="Basic and acidic residues" evidence="1">
    <location>
        <begin position="1"/>
        <end position="21"/>
    </location>
</feature>